<comment type="similarity">
    <text evidence="1">Belongs to the peptidase C56 family.</text>
</comment>
<dbReference type="Gene3D" id="3.40.50.880">
    <property type="match status" value="1"/>
</dbReference>
<keyword evidence="4" id="KW-1185">Reference proteome</keyword>
<reference evidence="3" key="1">
    <citation type="submission" date="2023-01" db="EMBL/GenBank/DDBJ databases">
        <title>Sulfurovum sp. zt1-1 genome assembly.</title>
        <authorList>
            <person name="Wang J."/>
        </authorList>
    </citation>
    <scope>NUCLEOTIDE SEQUENCE</scope>
    <source>
        <strain evidence="3">Zt1-1</strain>
    </source>
</reference>
<evidence type="ECO:0000313" key="4">
    <source>
        <dbReference type="Proteomes" id="UP001169069"/>
    </source>
</evidence>
<dbReference type="PROSITE" id="PS51276">
    <property type="entry name" value="PEPTIDASE_C56_PFPI"/>
    <property type="match status" value="1"/>
</dbReference>
<accession>A0ABT7QVE1</accession>
<dbReference type="PANTHER" id="PTHR42733">
    <property type="entry name" value="DJ-1 PROTEIN"/>
    <property type="match status" value="1"/>
</dbReference>
<proteinExistence type="inferred from homology"/>
<dbReference type="InterPro" id="IPR002818">
    <property type="entry name" value="DJ-1/PfpI"/>
</dbReference>
<keyword evidence="3" id="KW-0315">Glutamine amidotransferase</keyword>
<dbReference type="SUPFAM" id="SSF52317">
    <property type="entry name" value="Class I glutamine amidotransferase-like"/>
    <property type="match status" value="1"/>
</dbReference>
<sequence length="170" mass="18502">MRALIISADLFEDSELNVPFHALLKAGLDIDIASFQKGCITGKHGLRLEATVSLDDVNPKRYAILILPGGKAPAALRKDPKALEIARYFFAHDKPVAAICHGPQILISAGLMDDIEATGYKSIKDELLEAGAIYKDESVVIDRNLITSRDPSDLDDFVGAIKKCLRKLST</sequence>
<evidence type="ECO:0000259" key="2">
    <source>
        <dbReference type="Pfam" id="PF01965"/>
    </source>
</evidence>
<feature type="domain" description="DJ-1/PfpI" evidence="2">
    <location>
        <begin position="1"/>
        <end position="161"/>
    </location>
</feature>
<dbReference type="Pfam" id="PF01965">
    <property type="entry name" value="DJ-1_PfpI"/>
    <property type="match status" value="1"/>
</dbReference>
<name>A0ABT7QVE1_9BACT</name>
<evidence type="ECO:0000313" key="3">
    <source>
        <dbReference type="EMBL" id="MDM5270805.1"/>
    </source>
</evidence>
<dbReference type="CDD" id="cd03134">
    <property type="entry name" value="GATase1_PfpI_like"/>
    <property type="match status" value="1"/>
</dbReference>
<dbReference type="InterPro" id="IPR029062">
    <property type="entry name" value="Class_I_gatase-like"/>
</dbReference>
<protein>
    <submittedName>
        <fullName evidence="3">Type 1 glutamine amidotransferase</fullName>
    </submittedName>
</protein>
<dbReference type="InterPro" id="IPR006286">
    <property type="entry name" value="C56_PfpI-like"/>
</dbReference>
<dbReference type="NCBIfam" id="TIGR01382">
    <property type="entry name" value="PfpI"/>
    <property type="match status" value="1"/>
</dbReference>
<dbReference type="PANTHER" id="PTHR42733:SF2">
    <property type="entry name" value="DJ-1_THIJ_PFPI FAMILY PROTEIN"/>
    <property type="match status" value="1"/>
</dbReference>
<organism evidence="3 4">
    <name type="scientific">Sulfurovum zhangzhouensis</name>
    <dbReference type="NCBI Taxonomy" id="3019067"/>
    <lineage>
        <taxon>Bacteria</taxon>
        <taxon>Pseudomonadati</taxon>
        <taxon>Campylobacterota</taxon>
        <taxon>Epsilonproteobacteria</taxon>
        <taxon>Campylobacterales</taxon>
        <taxon>Sulfurovaceae</taxon>
        <taxon>Sulfurovum</taxon>
    </lineage>
</organism>
<dbReference type="RefSeq" id="WP_289412081.1">
    <property type="nucleotide sequence ID" value="NZ_JAQIBD010000001.1"/>
</dbReference>
<evidence type="ECO:0000256" key="1">
    <source>
        <dbReference type="ARBA" id="ARBA00008542"/>
    </source>
</evidence>
<gene>
    <name evidence="3" type="ORF">PGH07_01285</name>
</gene>
<dbReference type="EMBL" id="JAQIBD010000001">
    <property type="protein sequence ID" value="MDM5270805.1"/>
    <property type="molecule type" value="Genomic_DNA"/>
</dbReference>
<dbReference type="Proteomes" id="UP001169069">
    <property type="component" value="Unassembled WGS sequence"/>
</dbReference>
<comment type="caution">
    <text evidence="3">The sequence shown here is derived from an EMBL/GenBank/DDBJ whole genome shotgun (WGS) entry which is preliminary data.</text>
</comment>